<comment type="caution">
    <text evidence="1">The sequence shown here is derived from an EMBL/GenBank/DDBJ whole genome shotgun (WGS) entry which is preliminary data.</text>
</comment>
<reference evidence="1 2" key="1">
    <citation type="submission" date="2016-07" db="EMBL/GenBank/DDBJ databases">
        <title>Comparative genomics of the entomopathogenic fungus Beauveria bassiana.</title>
        <authorList>
            <person name="Valero Jimenez C.A."/>
            <person name="Zwaan B.J."/>
            <person name="Van Kan J.A."/>
            <person name="Takken W."/>
            <person name="Debets A.J."/>
            <person name="Schoustra S.E."/>
            <person name="Koenraadt C.J."/>
        </authorList>
    </citation>
    <scope>NUCLEOTIDE SEQUENCE [LARGE SCALE GENOMIC DNA]</scope>
    <source>
        <strain evidence="1 2">ARSEF 8028</strain>
    </source>
</reference>
<evidence type="ECO:0000313" key="2">
    <source>
        <dbReference type="Proteomes" id="UP000237441"/>
    </source>
</evidence>
<sequence length="93" mass="10779">MSQLIYGRLSDVDRHLRYIRLGIVFVRASLGNTIYESIENCYGLESWKDAIELTCQLYFFSRIAFLLPQSFLSSSLAFLLSFHHFSYLACPTL</sequence>
<dbReference type="EMBL" id="JRHA01000003">
    <property type="protein sequence ID" value="PQK12968.1"/>
    <property type="molecule type" value="Genomic_DNA"/>
</dbReference>
<dbReference type="Proteomes" id="UP000237441">
    <property type="component" value="Unassembled WGS sequence"/>
</dbReference>
<name>A0A2S7Y9W3_BEABA</name>
<dbReference type="AlphaFoldDB" id="A0A2S7Y9W3"/>
<proteinExistence type="predicted"/>
<organism evidence="1 2">
    <name type="scientific">Beauveria bassiana</name>
    <name type="common">White muscardine disease fungus</name>
    <name type="synonym">Tritirachium shiotae</name>
    <dbReference type="NCBI Taxonomy" id="176275"/>
    <lineage>
        <taxon>Eukaryota</taxon>
        <taxon>Fungi</taxon>
        <taxon>Dikarya</taxon>
        <taxon>Ascomycota</taxon>
        <taxon>Pezizomycotina</taxon>
        <taxon>Sordariomycetes</taxon>
        <taxon>Hypocreomycetidae</taxon>
        <taxon>Hypocreales</taxon>
        <taxon>Cordycipitaceae</taxon>
        <taxon>Beauveria</taxon>
    </lineage>
</organism>
<accession>A0A2S7Y9W3</accession>
<evidence type="ECO:0000313" key="1">
    <source>
        <dbReference type="EMBL" id="PQK12968.1"/>
    </source>
</evidence>
<protein>
    <submittedName>
        <fullName evidence="1">Uncharacterized protein</fullName>
    </submittedName>
</protein>
<gene>
    <name evidence="1" type="ORF">BB8028_0003g15830</name>
</gene>